<dbReference type="Proteomes" id="UP000228934">
    <property type="component" value="Unassembled WGS sequence"/>
</dbReference>
<dbReference type="PANTHER" id="PTHR20921:SF0">
    <property type="entry name" value="TRANSMEMBRANE PROTEIN 222"/>
    <property type="match status" value="1"/>
</dbReference>
<sequence>MADVVEEKMKPDLERSRFPHCVVWTPIPVLTWLFPFIGHMGICTSSGVIRDFAGPYYVSEDCMAFGKPVKYWQLDPNLVYANGPNPWDTAVNEASEEYKHRMHNLCCDNCHSHVAMALNLMKYNNTNWNMVKLCILSLVYSKYVRLPEDLGPLPLVDRDSYRNCAHFTSAVKFVTDSPIINQLDSIRYLDSRRN</sequence>
<gene>
    <name evidence="2" type="ORF">AB205_0004150</name>
</gene>
<organism evidence="2 3">
    <name type="scientific">Aquarana catesbeiana</name>
    <name type="common">American bullfrog</name>
    <name type="synonym">Rana catesbeiana</name>
    <dbReference type="NCBI Taxonomy" id="8400"/>
    <lineage>
        <taxon>Eukaryota</taxon>
        <taxon>Metazoa</taxon>
        <taxon>Chordata</taxon>
        <taxon>Craniata</taxon>
        <taxon>Vertebrata</taxon>
        <taxon>Euteleostomi</taxon>
        <taxon>Amphibia</taxon>
        <taxon>Batrachia</taxon>
        <taxon>Anura</taxon>
        <taxon>Neobatrachia</taxon>
        <taxon>Ranoidea</taxon>
        <taxon>Ranidae</taxon>
        <taxon>Aquarana</taxon>
    </lineage>
</organism>
<evidence type="ECO:0000313" key="3">
    <source>
        <dbReference type="Proteomes" id="UP000228934"/>
    </source>
</evidence>
<dbReference type="OrthoDB" id="267284at2759"/>
<dbReference type="EMBL" id="KV945295">
    <property type="protein sequence ID" value="PIO24938.1"/>
    <property type="molecule type" value="Genomic_DNA"/>
</dbReference>
<dbReference type="InterPro" id="IPR008496">
    <property type="entry name" value="TMEM222/RTE1"/>
</dbReference>
<evidence type="ECO:0000256" key="1">
    <source>
        <dbReference type="SAM" id="Phobius"/>
    </source>
</evidence>
<keyword evidence="1" id="KW-0812">Transmembrane</keyword>
<keyword evidence="1" id="KW-0472">Membrane</keyword>
<dbReference type="PANTHER" id="PTHR20921">
    <property type="entry name" value="TRANSMEMBRANE PROTEIN 222"/>
    <property type="match status" value="1"/>
</dbReference>
<dbReference type="AlphaFoldDB" id="A0A2G9RAL8"/>
<protein>
    <recommendedName>
        <fullName evidence="4">Transmembrane protein 222</fullName>
    </recommendedName>
</protein>
<evidence type="ECO:0000313" key="2">
    <source>
        <dbReference type="EMBL" id="PIO24938.1"/>
    </source>
</evidence>
<keyword evidence="1" id="KW-1133">Transmembrane helix</keyword>
<feature type="transmembrane region" description="Helical" evidence="1">
    <location>
        <begin position="21"/>
        <end position="42"/>
    </location>
</feature>
<accession>A0A2G9RAL8</accession>
<dbReference type="Pfam" id="PF05608">
    <property type="entry name" value="RTE1"/>
    <property type="match status" value="1"/>
</dbReference>
<proteinExistence type="predicted"/>
<evidence type="ECO:0008006" key="4">
    <source>
        <dbReference type="Google" id="ProtNLM"/>
    </source>
</evidence>
<reference evidence="3" key="1">
    <citation type="journal article" date="2017" name="Nat. Commun.">
        <title>The North American bullfrog draft genome provides insight into hormonal regulation of long noncoding RNA.</title>
        <authorList>
            <person name="Hammond S.A."/>
            <person name="Warren R.L."/>
            <person name="Vandervalk B.P."/>
            <person name="Kucuk E."/>
            <person name="Khan H."/>
            <person name="Gibb E.A."/>
            <person name="Pandoh P."/>
            <person name="Kirk H."/>
            <person name="Zhao Y."/>
            <person name="Jones M."/>
            <person name="Mungall A.J."/>
            <person name="Coope R."/>
            <person name="Pleasance S."/>
            <person name="Moore R.A."/>
            <person name="Holt R.A."/>
            <person name="Round J.M."/>
            <person name="Ohora S."/>
            <person name="Walle B.V."/>
            <person name="Veldhoen N."/>
            <person name="Helbing C.C."/>
            <person name="Birol I."/>
        </authorList>
    </citation>
    <scope>NUCLEOTIDE SEQUENCE [LARGE SCALE GENOMIC DNA]</scope>
</reference>
<keyword evidence="3" id="KW-1185">Reference proteome</keyword>
<name>A0A2G9RAL8_AQUCT</name>